<organism evidence="1 2">
    <name type="scientific">Candidatus Beckwithbacteria bacterium RIFCSPHIGHO2_12_FULL_47_17</name>
    <dbReference type="NCBI Taxonomy" id="1797460"/>
    <lineage>
        <taxon>Bacteria</taxon>
        <taxon>Candidatus Beckwithiibacteriota</taxon>
    </lineage>
</organism>
<dbReference type="EMBL" id="MEZN01000013">
    <property type="protein sequence ID" value="OGD56570.1"/>
    <property type="molecule type" value="Genomic_DNA"/>
</dbReference>
<sequence>MAKRKKISSALVVFLILDALVLGAVGSYYLAQRSFTKKMAQIEAQKPENLVKEATAKVLPADGYTTQLKWGDIVKKLVEAGAIDPVKYREIYNSKTNGAEQLTLLEGESDQAISIDENNAYFLVNTLWALGLTQKSIVLDEGPMTKNTANYASTGGWILGKKTAMELYSSQELIPLNEEQQDLVQKIAGNVYRPCCGNSVAFPDCNHGMAALGYIELAVAAGLSEEQIYQDLLAFNSYWFPDTYVEMAVYFQQQEGLSWDKVDAKTALSYDYSSAAGAQKIKQAVQSIPGLKSQGGSCGA</sequence>
<reference evidence="1 2" key="1">
    <citation type="journal article" date="2016" name="Nat. Commun.">
        <title>Thousands of microbial genomes shed light on interconnected biogeochemical processes in an aquifer system.</title>
        <authorList>
            <person name="Anantharaman K."/>
            <person name="Brown C.T."/>
            <person name="Hug L.A."/>
            <person name="Sharon I."/>
            <person name="Castelle C.J."/>
            <person name="Probst A.J."/>
            <person name="Thomas B.C."/>
            <person name="Singh A."/>
            <person name="Wilkins M.J."/>
            <person name="Karaoz U."/>
            <person name="Brodie E.L."/>
            <person name="Williams K.H."/>
            <person name="Hubbard S.S."/>
            <person name="Banfield J.F."/>
        </authorList>
    </citation>
    <scope>NUCLEOTIDE SEQUENCE [LARGE SCALE GENOMIC DNA]</scope>
</reference>
<dbReference type="STRING" id="1797460.A3E73_02925"/>
<gene>
    <name evidence="1" type="ORF">A3E73_02925</name>
</gene>
<dbReference type="AlphaFoldDB" id="A0A1F5DNF2"/>
<evidence type="ECO:0000313" key="1">
    <source>
        <dbReference type="EMBL" id="OGD56570.1"/>
    </source>
</evidence>
<protein>
    <submittedName>
        <fullName evidence="1">Uncharacterized protein</fullName>
    </submittedName>
</protein>
<proteinExistence type="predicted"/>
<comment type="caution">
    <text evidence="1">The sequence shown here is derived from an EMBL/GenBank/DDBJ whole genome shotgun (WGS) entry which is preliminary data.</text>
</comment>
<name>A0A1F5DNF2_9BACT</name>
<accession>A0A1F5DNF2</accession>
<evidence type="ECO:0000313" key="2">
    <source>
        <dbReference type="Proteomes" id="UP000176791"/>
    </source>
</evidence>
<dbReference type="Proteomes" id="UP000176791">
    <property type="component" value="Unassembled WGS sequence"/>
</dbReference>